<sequence>MQINLFFEHLNHTPPKIYDKFFYFNIKRETIYPLARLLSGIIKF</sequence>
<reference evidence="1 2" key="1">
    <citation type="submission" date="2012-04" db="EMBL/GenBank/DDBJ databases">
        <title>Genome sequence of Helicobacter pylori Hp A-9.</title>
        <authorList>
            <person name="Blanchard T.G."/>
            <person name="Czinn S.J."/>
            <person name="McCracken C."/>
            <person name="Abolude K."/>
            <person name="Maroo A."/>
            <person name="Santana-Cruz I."/>
            <person name="Tallon L.J."/>
            <person name="Ficke F.W.F."/>
        </authorList>
    </citation>
    <scope>NUCLEOTIDE SEQUENCE [LARGE SCALE GENOMIC DNA]</scope>
    <source>
        <strain evidence="1 2">Hp A-9</strain>
    </source>
</reference>
<accession>I9RAG4</accession>
<protein>
    <submittedName>
        <fullName evidence="1">Uncharacterized protein</fullName>
    </submittedName>
</protein>
<dbReference type="EMBL" id="AKOC01000014">
    <property type="protein sequence ID" value="EJB41989.1"/>
    <property type="molecule type" value="Genomic_DNA"/>
</dbReference>
<dbReference type="AlphaFoldDB" id="I9RAG4"/>
<organism evidence="1 2">
    <name type="scientific">Helicobacter pylori Hp A-9</name>
    <dbReference type="NCBI Taxonomy" id="992034"/>
    <lineage>
        <taxon>Bacteria</taxon>
        <taxon>Pseudomonadati</taxon>
        <taxon>Campylobacterota</taxon>
        <taxon>Epsilonproteobacteria</taxon>
        <taxon>Campylobacterales</taxon>
        <taxon>Helicobacteraceae</taxon>
        <taxon>Helicobacter</taxon>
    </lineage>
</organism>
<dbReference type="Proteomes" id="UP000005483">
    <property type="component" value="Unassembled WGS sequence"/>
</dbReference>
<name>I9RAG4_HELPX</name>
<gene>
    <name evidence="1" type="ORF">HPHPA9_1341</name>
</gene>
<evidence type="ECO:0000313" key="1">
    <source>
        <dbReference type="EMBL" id="EJB41989.1"/>
    </source>
</evidence>
<proteinExistence type="predicted"/>
<comment type="caution">
    <text evidence="1">The sequence shown here is derived from an EMBL/GenBank/DDBJ whole genome shotgun (WGS) entry which is preliminary data.</text>
</comment>
<evidence type="ECO:0000313" key="2">
    <source>
        <dbReference type="Proteomes" id="UP000005483"/>
    </source>
</evidence>